<accession>A0AAV2TJD8</accession>
<reference evidence="2" key="1">
    <citation type="submission" date="2024-06" db="EMBL/GenBank/DDBJ databases">
        <authorList>
            <person name="Liu X."/>
            <person name="Lenzi L."/>
            <person name="Haldenby T S."/>
            <person name="Uol C."/>
        </authorList>
    </citation>
    <scope>NUCLEOTIDE SEQUENCE</scope>
</reference>
<dbReference type="Pfam" id="PF14945">
    <property type="entry name" value="LLC1"/>
    <property type="match status" value="1"/>
</dbReference>
<name>A0AAV2TJD8_CALDB</name>
<dbReference type="PANTHER" id="PTHR31909:SF3">
    <property type="entry name" value="SIMILAR TO PROTEIN C20ORF85 HOMOLOG"/>
    <property type="match status" value="1"/>
</dbReference>
<proteinExistence type="predicted"/>
<dbReference type="EMBL" id="CAXLJL010000356">
    <property type="protein sequence ID" value="CAL5136795.1"/>
    <property type="molecule type" value="Genomic_DNA"/>
</dbReference>
<protein>
    <submittedName>
        <fullName evidence="2">Uncharacterized protein</fullName>
    </submittedName>
</protein>
<feature type="region of interest" description="Disordered" evidence="1">
    <location>
        <begin position="67"/>
        <end position="100"/>
    </location>
</feature>
<sequence length="138" mass="16261">MAKPDGVGLEVPLDNIVAKDKIWRDHCLNEAARVKLWRENWGFLTQTKEELLKDEIDALRDRTRKRPEMPDSLKISEPTPTSEYFSVKPSPKPFPQTTSQEIGWRSGRREFLLDKYDLHRKAQGCLLRRFNWPVQAIW</sequence>
<dbReference type="PANTHER" id="PTHR31909">
    <property type="entry name" value="CHROMOSOME 20 ORF85 FAMILY MEMBER"/>
    <property type="match status" value="1"/>
</dbReference>
<evidence type="ECO:0000313" key="3">
    <source>
        <dbReference type="Proteomes" id="UP001497525"/>
    </source>
</evidence>
<dbReference type="Proteomes" id="UP001497525">
    <property type="component" value="Unassembled WGS sequence"/>
</dbReference>
<gene>
    <name evidence="2" type="ORF">CDAUBV1_LOCUS11098</name>
</gene>
<evidence type="ECO:0000313" key="2">
    <source>
        <dbReference type="EMBL" id="CAL5136795.1"/>
    </source>
</evidence>
<dbReference type="AlphaFoldDB" id="A0AAV2TJD8"/>
<comment type="caution">
    <text evidence="2">The sequence shown here is derived from an EMBL/GenBank/DDBJ whole genome shotgun (WGS) entry which is preliminary data.</text>
</comment>
<evidence type="ECO:0000256" key="1">
    <source>
        <dbReference type="SAM" id="MobiDB-lite"/>
    </source>
</evidence>
<organism evidence="2 3">
    <name type="scientific">Calicophoron daubneyi</name>
    <name type="common">Rumen fluke</name>
    <name type="synonym">Paramphistomum daubneyi</name>
    <dbReference type="NCBI Taxonomy" id="300641"/>
    <lineage>
        <taxon>Eukaryota</taxon>
        <taxon>Metazoa</taxon>
        <taxon>Spiralia</taxon>
        <taxon>Lophotrochozoa</taxon>
        <taxon>Platyhelminthes</taxon>
        <taxon>Trematoda</taxon>
        <taxon>Digenea</taxon>
        <taxon>Plagiorchiida</taxon>
        <taxon>Pronocephalata</taxon>
        <taxon>Paramphistomoidea</taxon>
        <taxon>Paramphistomidae</taxon>
        <taxon>Calicophoron</taxon>
    </lineage>
</organism>
<dbReference type="InterPro" id="IPR020339">
    <property type="entry name" value="C20orf85-like"/>
</dbReference>